<protein>
    <submittedName>
        <fullName evidence="2">Uncharacterized protein</fullName>
    </submittedName>
</protein>
<reference evidence="2 3" key="1">
    <citation type="submission" date="2016-01" db="EMBL/GenBank/DDBJ databases">
        <title>Use of Whole Genome Sequencing to ascertain that Brevibacterium massiliense (Roux, Raoult 2009) is a later heterotypic synonym of Brevibacterium ravenspurgense (Mages 2008).</title>
        <authorList>
            <person name="Bernier A.-M."/>
            <person name="Burdz T."/>
            <person name="Huynh C."/>
            <person name="Pachecho A.L."/>
            <person name="Wiebe D."/>
            <person name="Bonner C."/>
            <person name="Bernard K."/>
        </authorList>
    </citation>
    <scope>NUCLEOTIDE SEQUENCE [LARGE SCALE GENOMIC DNA]</scope>
    <source>
        <strain evidence="2 3">CCUG56047</strain>
    </source>
</reference>
<proteinExistence type="predicted"/>
<gene>
    <name evidence="2" type="ORF">Bravens_00332</name>
</gene>
<dbReference type="EMBL" id="LQQC01000004">
    <property type="protein sequence ID" value="KXZ59398.1"/>
    <property type="molecule type" value="Genomic_DNA"/>
</dbReference>
<organism evidence="2 3">
    <name type="scientific">Brevibacterium ravenspurgense</name>
    <dbReference type="NCBI Taxonomy" id="479117"/>
    <lineage>
        <taxon>Bacteria</taxon>
        <taxon>Bacillati</taxon>
        <taxon>Actinomycetota</taxon>
        <taxon>Actinomycetes</taxon>
        <taxon>Micrococcales</taxon>
        <taxon>Brevibacteriaceae</taxon>
        <taxon>Brevibacterium</taxon>
    </lineage>
</organism>
<dbReference type="PATRIC" id="fig|479117.4.peg.328"/>
<evidence type="ECO:0000256" key="1">
    <source>
        <dbReference type="SAM" id="MobiDB-lite"/>
    </source>
</evidence>
<comment type="caution">
    <text evidence="2">The sequence shown here is derived from an EMBL/GenBank/DDBJ whole genome shotgun (WGS) entry which is preliminary data.</text>
</comment>
<dbReference type="Proteomes" id="UP000243589">
    <property type="component" value="Unassembled WGS sequence"/>
</dbReference>
<keyword evidence="3" id="KW-1185">Reference proteome</keyword>
<evidence type="ECO:0000313" key="3">
    <source>
        <dbReference type="Proteomes" id="UP000243589"/>
    </source>
</evidence>
<dbReference type="AlphaFoldDB" id="A0A150HC75"/>
<feature type="region of interest" description="Disordered" evidence="1">
    <location>
        <begin position="1"/>
        <end position="24"/>
    </location>
</feature>
<sequence length="118" mass="12959">MSRHRDFRGSALPPHAPASLTRRDQLDRAGSELLAELLTARGANPEDYELRLCWVPPAGQQGLTTSMGLAALAYERTDTSPGIIEVNYLPLRALARTAQERGQILDAELTELLDLMFG</sequence>
<accession>A0A150HC75</accession>
<dbReference type="RefSeq" id="WP_062019729.1">
    <property type="nucleotide sequence ID" value="NZ_LQQC01000004.1"/>
</dbReference>
<evidence type="ECO:0000313" key="2">
    <source>
        <dbReference type="EMBL" id="KXZ59398.1"/>
    </source>
</evidence>
<name>A0A150HC75_9MICO</name>